<dbReference type="RefSeq" id="WP_146663533.1">
    <property type="nucleotide sequence ID" value="NZ_CP019791.1"/>
</dbReference>
<protein>
    <submittedName>
        <fullName evidence="1">Uncharacterized protein</fullName>
    </submittedName>
</protein>
<dbReference type="OrthoDB" id="2504727at2"/>
<accession>A0A1U9NPM7</accession>
<proteinExistence type="predicted"/>
<dbReference type="EMBL" id="CP019791">
    <property type="protein sequence ID" value="AQT69892.1"/>
    <property type="molecule type" value="Genomic_DNA"/>
</dbReference>
<keyword evidence="2" id="KW-1185">Reference proteome</keyword>
<organism evidence="1 2">
    <name type="scientific">Anaerohalosphaera lusitana</name>
    <dbReference type="NCBI Taxonomy" id="1936003"/>
    <lineage>
        <taxon>Bacteria</taxon>
        <taxon>Pseudomonadati</taxon>
        <taxon>Planctomycetota</taxon>
        <taxon>Phycisphaerae</taxon>
        <taxon>Sedimentisphaerales</taxon>
        <taxon>Anaerohalosphaeraceae</taxon>
        <taxon>Anaerohalosphaera</taxon>
    </lineage>
</organism>
<evidence type="ECO:0000313" key="1">
    <source>
        <dbReference type="EMBL" id="AQT69892.1"/>
    </source>
</evidence>
<gene>
    <name evidence="1" type="ORF">STSP2_03092</name>
</gene>
<evidence type="ECO:0000313" key="2">
    <source>
        <dbReference type="Proteomes" id="UP000189674"/>
    </source>
</evidence>
<dbReference type="KEGG" id="alus:STSP2_03092"/>
<name>A0A1U9NPM7_9BACT</name>
<dbReference type="AlphaFoldDB" id="A0A1U9NPM7"/>
<dbReference type="Proteomes" id="UP000189674">
    <property type="component" value="Chromosome"/>
</dbReference>
<reference evidence="2" key="1">
    <citation type="submission" date="2017-02" db="EMBL/GenBank/DDBJ databases">
        <title>Comparative genomics and description of representatives of a novel lineage of planctomycetes thriving in anoxic sediments.</title>
        <authorList>
            <person name="Spring S."/>
            <person name="Bunk B."/>
            <person name="Sproer C."/>
        </authorList>
    </citation>
    <scope>NUCLEOTIDE SEQUENCE [LARGE SCALE GENOMIC DNA]</scope>
    <source>
        <strain evidence="2">ST-NAGAB-D1</strain>
    </source>
</reference>
<sequence>MYIDGVIDVSLWNRAGWNGILYVFAAEAVPVVGLLFDGQDAGRKIFSRWKHNLGENDSRELIRFSIIEGDITSEPDGYSVFIGTNPKAAISRAKTRGYDIEQQMLCTGRFHRMTPPPESCNLDNFKKEYSKYNSYILAPAIQSSQGPIVLFELGIVKKDVNFLSSDNLKKDHLEYVVLKKEPEWNGKGSGMIEAITSKSESTTPEQVTEAIAVFETELASGAVEKNIDPMVIDSLAEVGYDENGLILPDTVNPALVATAELVRAEVIEREAARMPLIDVQKKYVEFLEYYFSKPYGDMKTHELTPHQMAKIMAKDKDYVEAWKSAAPEMFEYLKELWSTANVVTASHLRRMPTLKAVYGGNVFPHPESNLVSNVGLYADTIVLPDPIFSSLGMHAMLQPEHSTYILAKNALAAMSYKEWAIADVDVPILVFVPSYFYLSDQLPKIIEVFSQSDLQNHLGKVFDYRFNSFKDIEEYFEHAPDVEALASSVKNKERFVFDIEENPLPLDQIGIILDDFEKKLTIPFEPLPSKMRLLKSLQGRFMQANNVLAHCDLYGGIPIIDAPTSWQYFLWKLECSASQLSMGAEDTLVTHVLHEDLRNIPCFSKVPAQGIIELRRSNKLQGMREVFRRGIMEISSVDCDAVEDVTKKVSQNLRDALQEYETHVQELPKEIMSVSGQAVALAGSVGLGIAAASTGSIPLAIIAALSGSSGVSSAKDIMKKLNEIRGSRKRLKSNPVGIFWKV</sequence>